<dbReference type="EMBL" id="JALDYZ010000002">
    <property type="protein sequence ID" value="MDI7921581.1"/>
    <property type="molecule type" value="Genomic_DNA"/>
</dbReference>
<evidence type="ECO:0000259" key="6">
    <source>
        <dbReference type="PROSITE" id="PS51677"/>
    </source>
</evidence>
<dbReference type="Pfam" id="PF01522">
    <property type="entry name" value="Polysacc_deac_1"/>
    <property type="match status" value="2"/>
</dbReference>
<name>A0AAE3U0Q0_9HYPH</name>
<comment type="function">
    <text evidence="1">Is involved in generating a small heat-stable compound (Nod), an acylated oligomer of N-acetylglucosamine, that stimulates mitosis in various plant protoplasts.</text>
</comment>
<evidence type="ECO:0000256" key="5">
    <source>
        <dbReference type="ARBA" id="ARBA00032976"/>
    </source>
</evidence>
<evidence type="ECO:0000313" key="8">
    <source>
        <dbReference type="Proteomes" id="UP001161580"/>
    </source>
</evidence>
<dbReference type="InterPro" id="IPR051398">
    <property type="entry name" value="Polysacch_Deacetylase"/>
</dbReference>
<gene>
    <name evidence="7" type="ORF">MRS75_05720</name>
</gene>
<organism evidence="7 8">
    <name type="scientific">Ferirhizobium litorale</name>
    <dbReference type="NCBI Taxonomy" id="2927786"/>
    <lineage>
        <taxon>Bacteria</taxon>
        <taxon>Pseudomonadati</taxon>
        <taxon>Pseudomonadota</taxon>
        <taxon>Alphaproteobacteria</taxon>
        <taxon>Hyphomicrobiales</taxon>
        <taxon>Rhizobiaceae</taxon>
        <taxon>Ferirhizobium</taxon>
    </lineage>
</organism>
<dbReference type="InterPro" id="IPR011330">
    <property type="entry name" value="Glyco_hydro/deAcase_b/a-brl"/>
</dbReference>
<dbReference type="GO" id="GO:0005975">
    <property type="term" value="P:carbohydrate metabolic process"/>
    <property type="evidence" value="ECO:0007669"/>
    <property type="project" value="InterPro"/>
</dbReference>
<comment type="similarity">
    <text evidence="2">Belongs to the polysaccharide deacetylase family.</text>
</comment>
<keyword evidence="8" id="KW-1185">Reference proteome</keyword>
<protein>
    <recommendedName>
        <fullName evidence="3">Chitooligosaccharide deacetylase</fullName>
    </recommendedName>
    <alternativeName>
        <fullName evidence="5">Nodulation protein B</fullName>
    </alternativeName>
</protein>
<reference evidence="7" key="1">
    <citation type="submission" date="2022-03" db="EMBL/GenBank/DDBJ databases">
        <title>Fererhizobium litorale gen. nov., sp. nov., isolated from sandy sediments of the Sea of Japan seashore.</title>
        <authorList>
            <person name="Romanenko L."/>
            <person name="Kurilenko V."/>
            <person name="Otstavnykh N."/>
            <person name="Svetashev V."/>
            <person name="Tekutyeva L."/>
            <person name="Isaeva M."/>
            <person name="Mikhailov V."/>
        </authorList>
    </citation>
    <scope>NUCLEOTIDE SEQUENCE</scope>
    <source>
        <strain evidence="7">KMM 9576</strain>
    </source>
</reference>
<sequence>MVQALKIRLRQTAKRAVISGGLEAAWLMNRLGAISGARGRGAIFTLHHVRPKDPRSFAPNAHLEITPEFLALAIEQLQAEGYAFVKLSEIPALLADRARNRPFAAFTLDDGYRNNAEFALPVFERYGVPFTVFVSRGFAERTHTIWWETLGELLSVNEEIAFDFGRGPERMRLYSPGEKQLAFIRIADTVIGDDEADVVTRLDETARRHGVNGQRIAARLTMAPDELAELARHPLASLGAHTISHRALAFLDHAEAVCEMRQSADYVEDVTGRRPATLAYPYGDARSVSPHVHAAATDAGFSLAVTTRPGTLADGHLQHLTALPRISLNGYYQKRRHVEALASGIPFRLLGEAG</sequence>
<feature type="domain" description="NodB homology" evidence="6">
    <location>
        <begin position="102"/>
        <end position="354"/>
    </location>
</feature>
<evidence type="ECO:0000313" key="7">
    <source>
        <dbReference type="EMBL" id="MDI7921581.1"/>
    </source>
</evidence>
<dbReference type="CDD" id="cd10968">
    <property type="entry name" value="CE4_Mlr8448_like_5s"/>
    <property type="match status" value="1"/>
</dbReference>
<keyword evidence="4" id="KW-0732">Signal</keyword>
<dbReference type="PROSITE" id="PS51677">
    <property type="entry name" value="NODB"/>
    <property type="match status" value="1"/>
</dbReference>
<evidence type="ECO:0000256" key="3">
    <source>
        <dbReference type="ARBA" id="ARBA00020071"/>
    </source>
</evidence>
<proteinExistence type="inferred from homology"/>
<evidence type="ECO:0000256" key="1">
    <source>
        <dbReference type="ARBA" id="ARBA00003236"/>
    </source>
</evidence>
<evidence type="ECO:0000256" key="4">
    <source>
        <dbReference type="ARBA" id="ARBA00022729"/>
    </source>
</evidence>
<evidence type="ECO:0000256" key="2">
    <source>
        <dbReference type="ARBA" id="ARBA00010973"/>
    </source>
</evidence>
<dbReference type="SUPFAM" id="SSF88713">
    <property type="entry name" value="Glycoside hydrolase/deacetylase"/>
    <property type="match status" value="1"/>
</dbReference>
<comment type="caution">
    <text evidence="7">The sequence shown here is derived from an EMBL/GenBank/DDBJ whole genome shotgun (WGS) entry which is preliminary data.</text>
</comment>
<dbReference type="PANTHER" id="PTHR34216">
    <property type="match status" value="1"/>
</dbReference>
<dbReference type="GO" id="GO:0016810">
    <property type="term" value="F:hydrolase activity, acting on carbon-nitrogen (but not peptide) bonds"/>
    <property type="evidence" value="ECO:0007669"/>
    <property type="project" value="InterPro"/>
</dbReference>
<dbReference type="Gene3D" id="3.20.20.370">
    <property type="entry name" value="Glycoside hydrolase/deacetylase"/>
    <property type="match status" value="1"/>
</dbReference>
<dbReference type="InterPro" id="IPR002509">
    <property type="entry name" value="NODB_dom"/>
</dbReference>
<dbReference type="Proteomes" id="UP001161580">
    <property type="component" value="Unassembled WGS sequence"/>
</dbReference>
<dbReference type="PANTHER" id="PTHR34216:SF7">
    <property type="entry name" value="POLY-BETA-1,6-N-ACETYL-D-GLUCOSAMINE N-DEACETYLASE"/>
    <property type="match status" value="1"/>
</dbReference>
<dbReference type="RefSeq" id="WP_311785743.1">
    <property type="nucleotide sequence ID" value="NZ_JALDYY010000002.1"/>
</dbReference>
<dbReference type="AlphaFoldDB" id="A0AAE3U0Q0"/>
<accession>A0AAE3U0Q0</accession>